<name>A0AAN7PHL8_9COLE</name>
<proteinExistence type="predicted"/>
<dbReference type="Proteomes" id="UP001353858">
    <property type="component" value="Unassembled WGS sequence"/>
</dbReference>
<gene>
    <name evidence="1" type="ORF">RN001_005855</name>
</gene>
<evidence type="ECO:0000313" key="1">
    <source>
        <dbReference type="EMBL" id="KAK4882536.1"/>
    </source>
</evidence>
<evidence type="ECO:0000313" key="2">
    <source>
        <dbReference type="Proteomes" id="UP001353858"/>
    </source>
</evidence>
<keyword evidence="2" id="KW-1185">Reference proteome</keyword>
<dbReference type="EMBL" id="JARPUR010000002">
    <property type="protein sequence ID" value="KAK4882536.1"/>
    <property type="molecule type" value="Genomic_DNA"/>
</dbReference>
<reference evidence="2" key="1">
    <citation type="submission" date="2023-01" db="EMBL/GenBank/DDBJ databases">
        <title>Key to firefly adult light organ development and bioluminescence: homeobox transcription factors regulate luciferase expression and transportation to peroxisome.</title>
        <authorList>
            <person name="Fu X."/>
        </authorList>
    </citation>
    <scope>NUCLEOTIDE SEQUENCE [LARGE SCALE GENOMIC DNA]</scope>
</reference>
<dbReference type="AlphaFoldDB" id="A0AAN7PHL8"/>
<protein>
    <submittedName>
        <fullName evidence="1">Uncharacterized protein</fullName>
    </submittedName>
</protein>
<organism evidence="1 2">
    <name type="scientific">Aquatica leii</name>
    <dbReference type="NCBI Taxonomy" id="1421715"/>
    <lineage>
        <taxon>Eukaryota</taxon>
        <taxon>Metazoa</taxon>
        <taxon>Ecdysozoa</taxon>
        <taxon>Arthropoda</taxon>
        <taxon>Hexapoda</taxon>
        <taxon>Insecta</taxon>
        <taxon>Pterygota</taxon>
        <taxon>Neoptera</taxon>
        <taxon>Endopterygota</taxon>
        <taxon>Coleoptera</taxon>
        <taxon>Polyphaga</taxon>
        <taxon>Elateriformia</taxon>
        <taxon>Elateroidea</taxon>
        <taxon>Lampyridae</taxon>
        <taxon>Luciolinae</taxon>
        <taxon>Aquatica</taxon>
    </lineage>
</organism>
<sequence length="257" mass="28832">MASKRGLSDEELQYMLESKDEYLPSEIEYSGDSETEDIGIEEQESEEVNIATTGTSGNTARNAGPKFQWRFDDNFVPPNMNFDNSNSGDCCPSIDAVLQHPFPFNQIEDVIDDIQMHCGVTLLKNVCDELHEQLLTPSTYSRSSLTSLPDPFHEVIDISCTCHYIQNAQVCLEHVGCETVPHVNVKSVESSTADDLCGPVDGYATTPSYHEVCGVKITKELMDEAKEVLKMQRAEETIYLAYDSVYEMWKLCDLIMT</sequence>
<comment type="caution">
    <text evidence="1">The sequence shown here is derived from an EMBL/GenBank/DDBJ whole genome shotgun (WGS) entry which is preliminary data.</text>
</comment>
<accession>A0AAN7PHL8</accession>